<organism evidence="3 4">
    <name type="scientific">Actinocorallia herbida</name>
    <dbReference type="NCBI Taxonomy" id="58109"/>
    <lineage>
        <taxon>Bacteria</taxon>
        <taxon>Bacillati</taxon>
        <taxon>Actinomycetota</taxon>
        <taxon>Actinomycetes</taxon>
        <taxon>Streptosporangiales</taxon>
        <taxon>Thermomonosporaceae</taxon>
        <taxon>Actinocorallia</taxon>
    </lineage>
</organism>
<dbReference type="RefSeq" id="WP_123667839.1">
    <property type="nucleotide sequence ID" value="NZ_RJKE01000001.1"/>
</dbReference>
<sequence>METRYTNERARARTDVAAPTGPAADSGPSAKAIRRAGLGLTAGALTWAVAIIAYGSDGTGTEGRIIDLTGLAFQLGVFCLLWVQIRTMAIGTSRAARFALKLEAVVLGLASVWSLLHGVLPDAQAESGWLAVLDLTWPLSMLGMAIIAVKLAFAGRWRGVLRGWPLVAESWAIVSVPAYGIFGEDIAGWVGGVHLLVGYCALGVLLALRPELTRR</sequence>
<dbReference type="OrthoDB" id="3473322at2"/>
<evidence type="ECO:0000256" key="2">
    <source>
        <dbReference type="SAM" id="Phobius"/>
    </source>
</evidence>
<name>A0A3N1D507_9ACTN</name>
<feature type="transmembrane region" description="Helical" evidence="2">
    <location>
        <begin position="65"/>
        <end position="83"/>
    </location>
</feature>
<keyword evidence="2" id="KW-1133">Transmembrane helix</keyword>
<feature type="transmembrane region" description="Helical" evidence="2">
    <location>
        <begin position="36"/>
        <end position="53"/>
    </location>
</feature>
<keyword evidence="4" id="KW-1185">Reference proteome</keyword>
<proteinExistence type="predicted"/>
<reference evidence="3 4" key="1">
    <citation type="submission" date="2018-11" db="EMBL/GenBank/DDBJ databases">
        <title>Sequencing the genomes of 1000 actinobacteria strains.</title>
        <authorList>
            <person name="Klenk H.-P."/>
        </authorList>
    </citation>
    <scope>NUCLEOTIDE SEQUENCE [LARGE SCALE GENOMIC DNA]</scope>
    <source>
        <strain evidence="3 4">DSM 44254</strain>
    </source>
</reference>
<comment type="caution">
    <text evidence="3">The sequence shown here is derived from an EMBL/GenBank/DDBJ whole genome shotgun (WGS) entry which is preliminary data.</text>
</comment>
<protein>
    <submittedName>
        <fullName evidence="3">Uncharacterized protein</fullName>
    </submittedName>
</protein>
<dbReference type="Proteomes" id="UP000272400">
    <property type="component" value="Unassembled WGS sequence"/>
</dbReference>
<dbReference type="EMBL" id="RJKE01000001">
    <property type="protein sequence ID" value="ROO88622.1"/>
    <property type="molecule type" value="Genomic_DNA"/>
</dbReference>
<keyword evidence="2" id="KW-0472">Membrane</keyword>
<gene>
    <name evidence="3" type="ORF">EDD29_6296</name>
</gene>
<feature type="transmembrane region" description="Helical" evidence="2">
    <location>
        <begin position="95"/>
        <end position="116"/>
    </location>
</feature>
<feature type="transmembrane region" description="Helical" evidence="2">
    <location>
        <begin position="186"/>
        <end position="208"/>
    </location>
</feature>
<feature type="transmembrane region" description="Helical" evidence="2">
    <location>
        <begin position="161"/>
        <end position="180"/>
    </location>
</feature>
<feature type="transmembrane region" description="Helical" evidence="2">
    <location>
        <begin position="128"/>
        <end position="149"/>
    </location>
</feature>
<dbReference type="AlphaFoldDB" id="A0A3N1D507"/>
<feature type="compositionally biased region" description="Basic and acidic residues" evidence="1">
    <location>
        <begin position="1"/>
        <end position="14"/>
    </location>
</feature>
<evidence type="ECO:0000313" key="4">
    <source>
        <dbReference type="Proteomes" id="UP000272400"/>
    </source>
</evidence>
<evidence type="ECO:0000313" key="3">
    <source>
        <dbReference type="EMBL" id="ROO88622.1"/>
    </source>
</evidence>
<feature type="region of interest" description="Disordered" evidence="1">
    <location>
        <begin position="1"/>
        <end position="29"/>
    </location>
</feature>
<keyword evidence="2" id="KW-0812">Transmembrane</keyword>
<accession>A0A3N1D507</accession>
<evidence type="ECO:0000256" key="1">
    <source>
        <dbReference type="SAM" id="MobiDB-lite"/>
    </source>
</evidence>